<dbReference type="PANTHER" id="PTHR24220">
    <property type="entry name" value="IMPORT ATP-BINDING PROTEIN"/>
    <property type="match status" value="1"/>
</dbReference>
<sequence length="226" mass="24493" precursor="true">MLELLNLTKSYGPPDRETPVLRDISFRIEAGAFCAIVGPSGSGKSTLMNIIGLLDRPTTGTLRLDGFDVDFASRAEAARFRGEAIGFVFQSFHLLPRLTAWENVALPLLYAGAPRGERRPRALAMLERVGLADRAEARPSELSGGQRQRVALARALIRGPKLILADEPTGSLDSVTAGEVMALLRDLNQRLGVTVLMVTHDKDLAGRCEQRIEVLDGRVVTHAASP</sequence>
<dbReference type="STRING" id="366602.Caul_4094"/>
<accession>B0SXK6</accession>
<dbReference type="EMBL" id="CP000927">
    <property type="protein sequence ID" value="ABZ73218.1"/>
    <property type="molecule type" value="Genomic_DNA"/>
</dbReference>
<dbReference type="Pfam" id="PF00005">
    <property type="entry name" value="ABC_tran"/>
    <property type="match status" value="1"/>
</dbReference>
<keyword evidence="4" id="KW-0067">ATP-binding</keyword>
<evidence type="ECO:0000256" key="1">
    <source>
        <dbReference type="ARBA" id="ARBA00022448"/>
    </source>
</evidence>
<evidence type="ECO:0000256" key="3">
    <source>
        <dbReference type="ARBA" id="ARBA00022741"/>
    </source>
</evidence>
<dbReference type="InterPro" id="IPR017911">
    <property type="entry name" value="MacB-like_ATP-bd"/>
</dbReference>
<dbReference type="FunFam" id="3.40.50.300:FF:000032">
    <property type="entry name" value="Export ABC transporter ATP-binding protein"/>
    <property type="match status" value="1"/>
</dbReference>
<keyword evidence="1" id="KW-0813">Transport</keyword>
<dbReference type="GO" id="GO:0005524">
    <property type="term" value="F:ATP binding"/>
    <property type="evidence" value="ECO:0007669"/>
    <property type="project" value="UniProtKB-KW"/>
</dbReference>
<dbReference type="KEGG" id="cak:Caul_4094"/>
<gene>
    <name evidence="7" type="ordered locus">Caul_4094</name>
</gene>
<keyword evidence="2" id="KW-1003">Cell membrane</keyword>
<evidence type="ECO:0000259" key="6">
    <source>
        <dbReference type="PROSITE" id="PS50893"/>
    </source>
</evidence>
<name>B0SXK6_CAUSK</name>
<dbReference type="InterPro" id="IPR017871">
    <property type="entry name" value="ABC_transporter-like_CS"/>
</dbReference>
<dbReference type="PROSITE" id="PS00211">
    <property type="entry name" value="ABC_TRANSPORTER_1"/>
    <property type="match status" value="1"/>
</dbReference>
<evidence type="ECO:0000256" key="2">
    <source>
        <dbReference type="ARBA" id="ARBA00022519"/>
    </source>
</evidence>
<dbReference type="InterPro" id="IPR003593">
    <property type="entry name" value="AAA+_ATPase"/>
</dbReference>
<dbReference type="AlphaFoldDB" id="B0SXK6"/>
<dbReference type="OrthoDB" id="7202172at2"/>
<organism evidence="7">
    <name type="scientific">Caulobacter sp. (strain K31)</name>
    <dbReference type="NCBI Taxonomy" id="366602"/>
    <lineage>
        <taxon>Bacteria</taxon>
        <taxon>Pseudomonadati</taxon>
        <taxon>Pseudomonadota</taxon>
        <taxon>Alphaproteobacteria</taxon>
        <taxon>Caulobacterales</taxon>
        <taxon>Caulobacteraceae</taxon>
        <taxon>Caulobacter</taxon>
    </lineage>
</organism>
<dbReference type="HOGENOM" id="CLU_000604_1_22_5"/>
<dbReference type="eggNOG" id="COG1136">
    <property type="taxonomic scope" value="Bacteria"/>
</dbReference>
<evidence type="ECO:0000256" key="4">
    <source>
        <dbReference type="ARBA" id="ARBA00022840"/>
    </source>
</evidence>
<dbReference type="GO" id="GO:0022857">
    <property type="term" value="F:transmembrane transporter activity"/>
    <property type="evidence" value="ECO:0007669"/>
    <property type="project" value="UniProtKB-ARBA"/>
</dbReference>
<dbReference type="SUPFAM" id="SSF52540">
    <property type="entry name" value="P-loop containing nucleoside triphosphate hydrolases"/>
    <property type="match status" value="1"/>
</dbReference>
<keyword evidence="2" id="KW-0472">Membrane</keyword>
<evidence type="ECO:0000313" key="7">
    <source>
        <dbReference type="EMBL" id="ABZ73218.1"/>
    </source>
</evidence>
<dbReference type="InterPro" id="IPR015854">
    <property type="entry name" value="ABC_transpr_LolD-like"/>
</dbReference>
<protein>
    <submittedName>
        <fullName evidence="7">ABC transporter related</fullName>
    </submittedName>
</protein>
<proteinExistence type="inferred from homology"/>
<dbReference type="PROSITE" id="PS50893">
    <property type="entry name" value="ABC_TRANSPORTER_2"/>
    <property type="match status" value="1"/>
</dbReference>
<comment type="similarity">
    <text evidence="5">Belongs to the ABC transporter superfamily. Macrolide exporter (TC 3.A.1.122) family.</text>
</comment>
<dbReference type="GO" id="GO:0098796">
    <property type="term" value="C:membrane protein complex"/>
    <property type="evidence" value="ECO:0007669"/>
    <property type="project" value="UniProtKB-ARBA"/>
</dbReference>
<keyword evidence="2" id="KW-0997">Cell inner membrane</keyword>
<keyword evidence="3" id="KW-0547">Nucleotide-binding</keyword>
<dbReference type="CDD" id="cd03255">
    <property type="entry name" value="ABC_MJ0796_LolCDE_FtsE"/>
    <property type="match status" value="1"/>
</dbReference>
<evidence type="ECO:0000256" key="5">
    <source>
        <dbReference type="ARBA" id="ARBA00038388"/>
    </source>
</evidence>
<dbReference type="GO" id="GO:0005886">
    <property type="term" value="C:plasma membrane"/>
    <property type="evidence" value="ECO:0007669"/>
    <property type="project" value="TreeGrafter"/>
</dbReference>
<reference evidence="7" key="1">
    <citation type="submission" date="2008-01" db="EMBL/GenBank/DDBJ databases">
        <title>Complete sequence of chromosome of Caulobacter sp. K31.</title>
        <authorList>
            <consortium name="US DOE Joint Genome Institute"/>
            <person name="Copeland A."/>
            <person name="Lucas S."/>
            <person name="Lapidus A."/>
            <person name="Barry K."/>
            <person name="Glavina del Rio T."/>
            <person name="Dalin E."/>
            <person name="Tice H."/>
            <person name="Pitluck S."/>
            <person name="Bruce D."/>
            <person name="Goodwin L."/>
            <person name="Thompson L.S."/>
            <person name="Brettin T."/>
            <person name="Detter J.C."/>
            <person name="Han C."/>
            <person name="Schmutz J."/>
            <person name="Larimer F."/>
            <person name="Land M."/>
            <person name="Hauser L."/>
            <person name="Kyrpides N."/>
            <person name="Kim E."/>
            <person name="Stephens C."/>
            <person name="Richardson P."/>
        </authorList>
    </citation>
    <scope>NUCLEOTIDE SEQUENCE [LARGE SCALE GENOMIC DNA]</scope>
    <source>
        <strain evidence="7">K31</strain>
    </source>
</reference>
<dbReference type="InterPro" id="IPR027417">
    <property type="entry name" value="P-loop_NTPase"/>
</dbReference>
<feature type="domain" description="ABC transporter" evidence="6">
    <location>
        <begin position="2"/>
        <end position="226"/>
    </location>
</feature>
<dbReference type="PANTHER" id="PTHR24220:SF86">
    <property type="entry name" value="ABC TRANSPORTER ABCH.1"/>
    <property type="match status" value="1"/>
</dbReference>
<dbReference type="SMART" id="SM00382">
    <property type="entry name" value="AAA"/>
    <property type="match status" value="1"/>
</dbReference>
<dbReference type="Gene3D" id="3.40.50.300">
    <property type="entry name" value="P-loop containing nucleotide triphosphate hydrolases"/>
    <property type="match status" value="1"/>
</dbReference>
<dbReference type="GO" id="GO:0016887">
    <property type="term" value="F:ATP hydrolysis activity"/>
    <property type="evidence" value="ECO:0007669"/>
    <property type="project" value="InterPro"/>
</dbReference>
<dbReference type="InterPro" id="IPR003439">
    <property type="entry name" value="ABC_transporter-like_ATP-bd"/>
</dbReference>